<reference evidence="8" key="1">
    <citation type="submission" date="2016-07" db="EMBL/GenBank/DDBJ databases">
        <authorList>
            <person name="Florea S."/>
            <person name="Webb J.S."/>
            <person name="Jaromczyk J."/>
            <person name="Schardl C.L."/>
        </authorList>
    </citation>
    <scope>NUCLEOTIDE SEQUENCE [LARGE SCALE GENOMIC DNA]</scope>
    <source>
        <strain evidence="8">KCTC 42131</strain>
    </source>
</reference>
<keyword evidence="4" id="KW-0175">Coiled coil</keyword>
<dbReference type="InterPro" id="IPR017896">
    <property type="entry name" value="4Fe4S_Fe-S-bd"/>
</dbReference>
<evidence type="ECO:0000259" key="6">
    <source>
        <dbReference type="PROSITE" id="PS51379"/>
    </source>
</evidence>
<dbReference type="AlphaFoldDB" id="A0A1E8CI25"/>
<dbReference type="PANTHER" id="PTHR43034">
    <property type="entry name" value="ION-TRANSLOCATING OXIDOREDUCTASE COMPLEX SUBUNIT C"/>
    <property type="match status" value="1"/>
</dbReference>
<evidence type="ECO:0000313" key="8">
    <source>
        <dbReference type="Proteomes" id="UP000175669"/>
    </source>
</evidence>
<dbReference type="PROSITE" id="PS51379">
    <property type="entry name" value="4FE4S_FER_2"/>
    <property type="match status" value="1"/>
</dbReference>
<proteinExistence type="predicted"/>
<sequence>MTAHIHDCIRCDYCSDVCPEQLQPQQLYTFSRFLQHEQALQFDLLQCTECGACESVCPSRLPLLAYFREEKLALHDLEQSDAEAAHWQTRFERHQARGQRDAIAQQERKLQKLQAKTEALAAGESISRQVSDTRVDDNADATPVAAKTPAQIQADIAAAVARTRARKAALQQENSNQQSAAADNNNSQDASSPDATSRKTDS</sequence>
<evidence type="ECO:0000256" key="5">
    <source>
        <dbReference type="SAM" id="MobiDB-lite"/>
    </source>
</evidence>
<keyword evidence="1" id="KW-0479">Metal-binding</keyword>
<organism evidence="7 8">
    <name type="scientific">Pseudohongiella acticola</name>
    <dbReference type="NCBI Taxonomy" id="1524254"/>
    <lineage>
        <taxon>Bacteria</taxon>
        <taxon>Pseudomonadati</taxon>
        <taxon>Pseudomonadota</taxon>
        <taxon>Gammaproteobacteria</taxon>
        <taxon>Pseudomonadales</taxon>
        <taxon>Pseudohongiellaceae</taxon>
        <taxon>Pseudohongiella</taxon>
    </lineage>
</organism>
<comment type="caution">
    <text evidence="7">The sequence shown here is derived from an EMBL/GenBank/DDBJ whole genome shotgun (WGS) entry which is preliminary data.</text>
</comment>
<evidence type="ECO:0000256" key="1">
    <source>
        <dbReference type="ARBA" id="ARBA00022723"/>
    </source>
</evidence>
<dbReference type="Pfam" id="PF12838">
    <property type="entry name" value="Fer4_7"/>
    <property type="match status" value="1"/>
</dbReference>
<keyword evidence="3" id="KW-0411">Iron-sulfur</keyword>
<evidence type="ECO:0000313" key="7">
    <source>
        <dbReference type="EMBL" id="OFE12048.1"/>
    </source>
</evidence>
<dbReference type="OrthoDB" id="9767754at2"/>
<feature type="compositionally biased region" description="Low complexity" evidence="5">
    <location>
        <begin position="163"/>
        <end position="195"/>
    </location>
</feature>
<feature type="coiled-coil region" evidence="4">
    <location>
        <begin position="96"/>
        <end position="123"/>
    </location>
</feature>
<dbReference type="GO" id="GO:0016020">
    <property type="term" value="C:membrane"/>
    <property type="evidence" value="ECO:0007669"/>
    <property type="project" value="InterPro"/>
</dbReference>
<dbReference type="InterPro" id="IPR010208">
    <property type="entry name" value="Ion_transpt_RnfC/RsxC"/>
</dbReference>
<dbReference type="PANTHER" id="PTHR43034:SF2">
    <property type="entry name" value="ION-TRANSLOCATING OXIDOREDUCTASE COMPLEX SUBUNIT C"/>
    <property type="match status" value="1"/>
</dbReference>
<dbReference type="PROSITE" id="PS00198">
    <property type="entry name" value="4FE4S_FER_1"/>
    <property type="match status" value="1"/>
</dbReference>
<dbReference type="RefSeq" id="WP_070115672.1">
    <property type="nucleotide sequence ID" value="NZ_CAXATG010000002.1"/>
</dbReference>
<dbReference type="InterPro" id="IPR017900">
    <property type="entry name" value="4Fe4S_Fe_S_CS"/>
</dbReference>
<feature type="domain" description="4Fe-4S ferredoxin-type" evidence="6">
    <location>
        <begin position="38"/>
        <end position="67"/>
    </location>
</feature>
<keyword evidence="2" id="KW-0408">Iron</keyword>
<dbReference type="SUPFAM" id="SSF46548">
    <property type="entry name" value="alpha-helical ferredoxin"/>
    <property type="match status" value="1"/>
</dbReference>
<dbReference type="STRING" id="1524254.PHACT_01955"/>
<dbReference type="GO" id="GO:0009055">
    <property type="term" value="F:electron transfer activity"/>
    <property type="evidence" value="ECO:0007669"/>
    <property type="project" value="InterPro"/>
</dbReference>
<dbReference type="Gene3D" id="3.30.70.20">
    <property type="match status" value="1"/>
</dbReference>
<gene>
    <name evidence="7" type="ORF">PHACT_01955</name>
</gene>
<evidence type="ECO:0000256" key="2">
    <source>
        <dbReference type="ARBA" id="ARBA00023004"/>
    </source>
</evidence>
<dbReference type="EMBL" id="MASR01000001">
    <property type="protein sequence ID" value="OFE12048.1"/>
    <property type="molecule type" value="Genomic_DNA"/>
</dbReference>
<protein>
    <recommendedName>
        <fullName evidence="6">4Fe-4S ferredoxin-type domain-containing protein</fullName>
    </recommendedName>
</protein>
<evidence type="ECO:0000256" key="3">
    <source>
        <dbReference type="ARBA" id="ARBA00023014"/>
    </source>
</evidence>
<name>A0A1E8CI25_9GAMM</name>
<dbReference type="GO" id="GO:0051539">
    <property type="term" value="F:4 iron, 4 sulfur cluster binding"/>
    <property type="evidence" value="ECO:0007669"/>
    <property type="project" value="InterPro"/>
</dbReference>
<keyword evidence="8" id="KW-1185">Reference proteome</keyword>
<evidence type="ECO:0000256" key="4">
    <source>
        <dbReference type="SAM" id="Coils"/>
    </source>
</evidence>
<accession>A0A1E8CI25</accession>
<feature type="region of interest" description="Disordered" evidence="5">
    <location>
        <begin position="163"/>
        <end position="202"/>
    </location>
</feature>
<dbReference type="Proteomes" id="UP000175669">
    <property type="component" value="Unassembled WGS sequence"/>
</dbReference>
<dbReference type="GO" id="GO:0046872">
    <property type="term" value="F:metal ion binding"/>
    <property type="evidence" value="ECO:0007669"/>
    <property type="project" value="UniProtKB-KW"/>
</dbReference>